<feature type="non-terminal residue" evidence="1">
    <location>
        <position position="51"/>
    </location>
</feature>
<dbReference type="AlphaFoldDB" id="A0A383F2U9"/>
<protein>
    <submittedName>
        <fullName evidence="1">Uncharacterized protein</fullName>
    </submittedName>
</protein>
<evidence type="ECO:0000313" key="1">
    <source>
        <dbReference type="EMBL" id="SVE62708.1"/>
    </source>
</evidence>
<proteinExistence type="predicted"/>
<sequence>MPTRYREIEVSGTPRELGRQIGEAARDEVRGFAEIALERVNKTIKISHDKA</sequence>
<reference evidence="1" key="1">
    <citation type="submission" date="2018-05" db="EMBL/GenBank/DDBJ databases">
        <authorList>
            <person name="Lanie J.A."/>
            <person name="Ng W.-L."/>
            <person name="Kazmierczak K.M."/>
            <person name="Andrzejewski T.M."/>
            <person name="Davidsen T.M."/>
            <person name="Wayne K.J."/>
            <person name="Tettelin H."/>
            <person name="Glass J.I."/>
            <person name="Rusch D."/>
            <person name="Podicherti R."/>
            <person name="Tsui H.-C.T."/>
            <person name="Winkler M.E."/>
        </authorList>
    </citation>
    <scope>NUCLEOTIDE SEQUENCE</scope>
</reference>
<gene>
    <name evidence="1" type="ORF">METZ01_LOCUS515562</name>
</gene>
<accession>A0A383F2U9</accession>
<name>A0A383F2U9_9ZZZZ</name>
<dbReference type="EMBL" id="UINC01230539">
    <property type="protein sequence ID" value="SVE62708.1"/>
    <property type="molecule type" value="Genomic_DNA"/>
</dbReference>
<organism evidence="1">
    <name type="scientific">marine metagenome</name>
    <dbReference type="NCBI Taxonomy" id="408172"/>
    <lineage>
        <taxon>unclassified sequences</taxon>
        <taxon>metagenomes</taxon>
        <taxon>ecological metagenomes</taxon>
    </lineage>
</organism>